<feature type="transmembrane region" description="Helical" evidence="7">
    <location>
        <begin position="12"/>
        <end position="31"/>
    </location>
</feature>
<evidence type="ECO:0000256" key="1">
    <source>
        <dbReference type="ARBA" id="ARBA00004141"/>
    </source>
</evidence>
<keyword evidence="3" id="KW-0808">Transferase</keyword>
<dbReference type="GO" id="GO:0016780">
    <property type="term" value="F:phosphotransferase activity, for other substituted phosphate groups"/>
    <property type="evidence" value="ECO:0007669"/>
    <property type="project" value="TreeGrafter"/>
</dbReference>
<evidence type="ECO:0000256" key="6">
    <source>
        <dbReference type="ARBA" id="ARBA00023136"/>
    </source>
</evidence>
<evidence type="ECO:0000256" key="2">
    <source>
        <dbReference type="ARBA" id="ARBA00006464"/>
    </source>
</evidence>
<feature type="transmembrane region" description="Helical" evidence="7">
    <location>
        <begin position="285"/>
        <end position="306"/>
    </location>
</feature>
<dbReference type="Pfam" id="PF02397">
    <property type="entry name" value="Bac_transf"/>
    <property type="match status" value="1"/>
</dbReference>
<dbReference type="InterPro" id="IPR036291">
    <property type="entry name" value="NAD(P)-bd_dom_sf"/>
</dbReference>
<name>A0AAV4LD53_9BACL</name>
<dbReference type="Gene3D" id="3.40.50.720">
    <property type="entry name" value="NAD(P)-binding Rossmann-like Domain"/>
    <property type="match status" value="1"/>
</dbReference>
<evidence type="ECO:0000256" key="5">
    <source>
        <dbReference type="ARBA" id="ARBA00022989"/>
    </source>
</evidence>
<dbReference type="Proteomes" id="UP001057291">
    <property type="component" value="Unassembled WGS sequence"/>
</dbReference>
<evidence type="ECO:0000256" key="4">
    <source>
        <dbReference type="ARBA" id="ARBA00022692"/>
    </source>
</evidence>
<dbReference type="GO" id="GO:0016020">
    <property type="term" value="C:membrane"/>
    <property type="evidence" value="ECO:0007669"/>
    <property type="project" value="UniProtKB-SubCell"/>
</dbReference>
<proteinExistence type="inferred from homology"/>
<gene>
    <name evidence="9" type="ORF">DNHGIG_12050</name>
</gene>
<comment type="similarity">
    <text evidence="2">Belongs to the bacterial sugar transferase family.</text>
</comment>
<comment type="subcellular location">
    <subcellularLocation>
        <location evidence="1">Membrane</location>
        <topology evidence="1">Multi-pass membrane protein</topology>
    </subcellularLocation>
</comment>
<dbReference type="EMBL" id="BOQE01000001">
    <property type="protein sequence ID" value="GIM45656.1"/>
    <property type="molecule type" value="Genomic_DNA"/>
</dbReference>
<protein>
    <submittedName>
        <fullName evidence="9">Undecaprenyl-phosphate glucose phosphotransferase</fullName>
    </submittedName>
</protein>
<organism evidence="9 10">
    <name type="scientific">Collibacillus ludicampi</name>
    <dbReference type="NCBI Taxonomy" id="2771369"/>
    <lineage>
        <taxon>Bacteria</taxon>
        <taxon>Bacillati</taxon>
        <taxon>Bacillota</taxon>
        <taxon>Bacilli</taxon>
        <taxon>Bacillales</taxon>
        <taxon>Alicyclobacillaceae</taxon>
        <taxon>Collibacillus</taxon>
    </lineage>
</organism>
<keyword evidence="10" id="KW-1185">Reference proteome</keyword>
<feature type="transmembrane region" description="Helical" evidence="7">
    <location>
        <begin position="51"/>
        <end position="70"/>
    </location>
</feature>
<keyword evidence="6 7" id="KW-0472">Membrane</keyword>
<evidence type="ECO:0000256" key="3">
    <source>
        <dbReference type="ARBA" id="ARBA00022679"/>
    </source>
</evidence>
<dbReference type="PANTHER" id="PTHR30576">
    <property type="entry name" value="COLANIC BIOSYNTHESIS UDP-GLUCOSE LIPID CARRIER TRANSFERASE"/>
    <property type="match status" value="1"/>
</dbReference>
<feature type="transmembrane region" description="Helical" evidence="7">
    <location>
        <begin position="90"/>
        <end position="107"/>
    </location>
</feature>
<evidence type="ECO:0000259" key="8">
    <source>
        <dbReference type="Pfam" id="PF02397"/>
    </source>
</evidence>
<keyword evidence="5 7" id="KW-1133">Transmembrane helix</keyword>
<dbReference type="InterPro" id="IPR017473">
    <property type="entry name" value="Undecaprenyl-P_gluc_Ptfrase"/>
</dbReference>
<dbReference type="PANTHER" id="PTHR30576:SF0">
    <property type="entry name" value="UNDECAPRENYL-PHOSPHATE N-ACETYLGALACTOSAMINYL 1-PHOSPHATE TRANSFERASE-RELATED"/>
    <property type="match status" value="1"/>
</dbReference>
<dbReference type="InterPro" id="IPR003362">
    <property type="entry name" value="Bact_transf"/>
</dbReference>
<accession>A0AAV4LD53</accession>
<evidence type="ECO:0000313" key="9">
    <source>
        <dbReference type="EMBL" id="GIM45656.1"/>
    </source>
</evidence>
<dbReference type="NCBIfam" id="TIGR03025">
    <property type="entry name" value="EPS_sugtrans"/>
    <property type="match status" value="1"/>
</dbReference>
<feature type="domain" description="Bacterial sugar transferase" evidence="8">
    <location>
        <begin position="280"/>
        <end position="459"/>
    </location>
</feature>
<dbReference type="AlphaFoldDB" id="A0AAV4LD53"/>
<dbReference type="Pfam" id="PF13727">
    <property type="entry name" value="CoA_binding_3"/>
    <property type="match status" value="1"/>
</dbReference>
<dbReference type="NCBIfam" id="TIGR03023">
    <property type="entry name" value="WcaJ_sugtrans"/>
    <property type="match status" value="1"/>
</dbReference>
<dbReference type="InterPro" id="IPR017475">
    <property type="entry name" value="EPS_sugar_tfrase"/>
</dbReference>
<evidence type="ECO:0000313" key="10">
    <source>
        <dbReference type="Proteomes" id="UP001057291"/>
    </source>
</evidence>
<dbReference type="SUPFAM" id="SSF51735">
    <property type="entry name" value="NAD(P)-binding Rossmann-fold domains"/>
    <property type="match status" value="1"/>
</dbReference>
<evidence type="ECO:0000256" key="7">
    <source>
        <dbReference type="SAM" id="Phobius"/>
    </source>
</evidence>
<feature type="transmembrane region" description="Helical" evidence="7">
    <location>
        <begin position="113"/>
        <end position="135"/>
    </location>
</feature>
<dbReference type="RefSeq" id="WP_282198837.1">
    <property type="nucleotide sequence ID" value="NZ_BOQE01000001.1"/>
</dbReference>
<comment type="caution">
    <text evidence="9">The sequence shown here is derived from an EMBL/GenBank/DDBJ whole genome shotgun (WGS) entry which is preliminary data.</text>
</comment>
<keyword evidence="4 7" id="KW-0812">Transmembrane</keyword>
<sequence length="467" mass="53908">MIRSYQALLNRILLLLDSGMTALAFFLSWYIEYQSGWFDSTDAIGGQTYTILGIVMILVFLITNTIYGLYVPQRTRRLRFEFSQIAKSSFTAVLVFMSILFFIKQIHVSRVLLVTFMILAFLFLAVERMCLRLFLRRLRSKGYNKKFVLIIGAGPLGRKVLQVMREHRTFGFEVIGFLDDRLYPTTSYVDHVQVMGTIDDLSTILNDHLIDQVILALPLDAHHKLGQIIAICEKLGIQTMIIPDFFNYLPARPHFEEVGGLPMIDVRHIPLDEAFNAGLKRAFDIVFSLVVLTILSPLFLFIAIGIKLTSPGPVLFVQERVGKNRRIFKMYKFRTMKVSSESVSDTYWTTPNDPRKTKFGTFLRKTSLDELPQFFNVLKGDMSIIGPRPERPYFVEQFKEDVPKYMLKHRVRPGITGWAQVNGWRGDTSIEERIRCDIDYIENWTFGLDMKIVIKTVINGFINKNAY</sequence>
<reference evidence="9" key="1">
    <citation type="journal article" date="2023" name="Int. J. Syst. Evol. Microbiol.">
        <title>Collibacillus ludicampi gen. nov., sp. nov., a new soil bacterium of the family Alicyclobacillaceae.</title>
        <authorList>
            <person name="Jojima T."/>
            <person name="Ioku Y."/>
            <person name="Fukuta Y."/>
            <person name="Shirasaka N."/>
            <person name="Matsumura Y."/>
            <person name="Mori M."/>
        </authorList>
    </citation>
    <scope>NUCLEOTIDE SEQUENCE</scope>
    <source>
        <strain evidence="9">TP075</strain>
    </source>
</reference>